<dbReference type="GO" id="GO:0003968">
    <property type="term" value="F:RNA-directed RNA polymerase activity"/>
    <property type="evidence" value="ECO:0007669"/>
    <property type="project" value="UniProtKB-KW"/>
</dbReference>
<evidence type="ECO:0000256" key="2">
    <source>
        <dbReference type="ARBA" id="ARBA00012494"/>
    </source>
</evidence>
<keyword evidence="3 12" id="KW-0696">RNA-directed RNA polymerase</keyword>
<keyword evidence="6" id="KW-0694">RNA-binding</keyword>
<evidence type="ECO:0000313" key="12">
    <source>
        <dbReference type="EMBL" id="KAB2580363.1"/>
    </source>
</evidence>
<dbReference type="GO" id="GO:0030422">
    <property type="term" value="P:siRNA processing"/>
    <property type="evidence" value="ECO:0007669"/>
    <property type="project" value="TreeGrafter"/>
</dbReference>
<evidence type="ECO:0000256" key="7">
    <source>
        <dbReference type="ARBA" id="ARBA00023158"/>
    </source>
</evidence>
<dbReference type="PANTHER" id="PTHR23079">
    <property type="entry name" value="RNA-DEPENDENT RNA POLYMERASE"/>
    <property type="match status" value="1"/>
</dbReference>
<evidence type="ECO:0000256" key="9">
    <source>
        <dbReference type="SAM" id="MobiDB-lite"/>
    </source>
</evidence>
<protein>
    <recommendedName>
        <fullName evidence="2">RNA-directed RNA polymerase</fullName>
        <ecNumber evidence="2">2.7.7.48</ecNumber>
    </recommendedName>
</protein>
<comment type="caution">
    <text evidence="12">The sequence shown here is derived from an EMBL/GenBank/DDBJ whole genome shotgun (WGS) entry which is preliminary data.</text>
</comment>
<feature type="compositionally biased region" description="Acidic residues" evidence="9">
    <location>
        <begin position="1443"/>
        <end position="1453"/>
    </location>
</feature>
<dbReference type="GO" id="GO:0031380">
    <property type="term" value="C:nuclear RNA-directed RNA polymerase complex"/>
    <property type="evidence" value="ECO:0007669"/>
    <property type="project" value="TreeGrafter"/>
</dbReference>
<dbReference type="InterPro" id="IPR057596">
    <property type="entry name" value="RDRP_core"/>
</dbReference>
<feature type="domain" description="RDRP core" evidence="10">
    <location>
        <begin position="421"/>
        <end position="1004"/>
    </location>
</feature>
<dbReference type="OrthoDB" id="6513042at2759"/>
<comment type="similarity">
    <text evidence="1">Belongs to the RdRP family.</text>
</comment>
<evidence type="ECO:0000259" key="11">
    <source>
        <dbReference type="Pfam" id="PF26253"/>
    </source>
</evidence>
<evidence type="ECO:0000256" key="6">
    <source>
        <dbReference type="ARBA" id="ARBA00022884"/>
    </source>
</evidence>
<dbReference type="EC" id="2.7.7.48" evidence="2"/>
<feature type="compositionally biased region" description="Basic and acidic residues" evidence="9">
    <location>
        <begin position="1513"/>
        <end position="1542"/>
    </location>
</feature>
<dbReference type="InterPro" id="IPR007855">
    <property type="entry name" value="RDRP"/>
</dbReference>
<organism evidence="12 13">
    <name type="scientific">Lasiodiplodia theobromae</name>
    <dbReference type="NCBI Taxonomy" id="45133"/>
    <lineage>
        <taxon>Eukaryota</taxon>
        <taxon>Fungi</taxon>
        <taxon>Dikarya</taxon>
        <taxon>Ascomycota</taxon>
        <taxon>Pezizomycotina</taxon>
        <taxon>Dothideomycetes</taxon>
        <taxon>Dothideomycetes incertae sedis</taxon>
        <taxon>Botryosphaeriales</taxon>
        <taxon>Botryosphaeriaceae</taxon>
        <taxon>Lasiodiplodia</taxon>
    </lineage>
</organism>
<accession>A0A5N5DRH7</accession>
<feature type="region of interest" description="Disordered" evidence="9">
    <location>
        <begin position="1502"/>
        <end position="1590"/>
    </location>
</feature>
<evidence type="ECO:0000259" key="10">
    <source>
        <dbReference type="Pfam" id="PF05183"/>
    </source>
</evidence>
<evidence type="ECO:0000256" key="8">
    <source>
        <dbReference type="ARBA" id="ARBA00048744"/>
    </source>
</evidence>
<keyword evidence="7" id="KW-0943">RNA-mediated gene silencing</keyword>
<feature type="region of interest" description="Disordered" evidence="9">
    <location>
        <begin position="1198"/>
        <end position="1226"/>
    </location>
</feature>
<dbReference type="Pfam" id="PF26253">
    <property type="entry name" value="RdRP_head"/>
    <property type="match status" value="1"/>
</dbReference>
<feature type="domain" description="RDRP C-terminal head" evidence="11">
    <location>
        <begin position="1031"/>
        <end position="1203"/>
    </location>
</feature>
<evidence type="ECO:0000256" key="3">
    <source>
        <dbReference type="ARBA" id="ARBA00022484"/>
    </source>
</evidence>
<dbReference type="PANTHER" id="PTHR23079:SF55">
    <property type="entry name" value="RNA-DIRECTED RNA POLYMERASE"/>
    <property type="match status" value="1"/>
</dbReference>
<dbReference type="InterPro" id="IPR058752">
    <property type="entry name" value="RDRP_C_head"/>
</dbReference>
<dbReference type="EMBL" id="VCHE01000003">
    <property type="protein sequence ID" value="KAB2580363.1"/>
    <property type="molecule type" value="Genomic_DNA"/>
</dbReference>
<feature type="region of interest" description="Disordered" evidence="9">
    <location>
        <begin position="1288"/>
        <end position="1453"/>
    </location>
</feature>
<evidence type="ECO:0000256" key="4">
    <source>
        <dbReference type="ARBA" id="ARBA00022679"/>
    </source>
</evidence>
<name>A0A5N5DRH7_9PEZI</name>
<evidence type="ECO:0000256" key="1">
    <source>
        <dbReference type="ARBA" id="ARBA00005762"/>
    </source>
</evidence>
<keyword evidence="13" id="KW-1185">Reference proteome</keyword>
<proteinExistence type="inferred from homology"/>
<sequence>MENNEWKSWQNLKVKVHDLPLDIATVDLYKLFKHEGTISRIDIVREVYGKVAFMVFSPPPRRAFWKDMWLLPAGQSGSGIQLRVEARGPDRQLRRASPANPLKTYPEIMTISASSIDFGFMYNESAMMIMQNASPIPPHNISVTLNLKWAKLIVQFPLSMFNEEENFFVTQPFRFEIPTQRLSKIHEAREGDKRILIIPSDCVPRYARKAQEVERTHNNGDSSWDESKAWYRSVDIAHLREPLKTAPTALRKKNATVDIGRWTTYKIEFDASSTNLKQYDEMLSALTDWNVSIVGDTPIELLEKEQPILWDIIDTPQSYSPRRNASPCGLQPEPIHLDFEVRYQFEACLSNNILNEHNITRDFIQRLAKMNGKMAKAYLEVAMDKKQRFYEPMDIFKLPLGKKGMQKEIPAHCVWSRAATVTPSTIIISSPSMEISNRVVRDYIAHSDRFLRVKFTDEKYEGKLGSRSGDSDNELFTRVWRTLTNGITIGDRHYEFLAFGNSQFREHGAYFFSSVETDEVHLTPSYIRKFMGGFEDIKEVARYASRMGQCFSTTRAVTSVKASIGAMEDVKHNGYTFTDGVGKISPLLAQKVAEEFGHPNPVEDTPSVFQFRLGGCKGILAVSPELEGHKIVLRRSQEKFAADHDGLEIIKWSQYATATLNRQLIIVLDALEVPGHVFMTKLRSQLSGLTDAMTSEDVALRFLQKSVDPIQTTLTLAGMVMDGFMSAREPFLMSVLHVWRAWSLKNLKEKAKLFIGDGAFLLGCVDETASLRGHFYSEQGETHCTKKDLDLKVLPEIFVQISDPDHEGRYKVIEGLCIVARNPSLHPGDIRVLSAVDKPQLHHLKNVVVFPQTGDRDIPNMCSGGDLDGDDYLVIWDKDLIPNIINHSPMDFTPDKEGNERLTVEEVTMEDISRFFVEYIKNDSLGQIAYAHLATADFEYEGVMSDKCLELARLHSRAVDYPKSGLSAKMTRNDRPKKYPHFMEKPPEKTYVSKKILGKLYDAVETVDPELCYGSPFDSRILNAYKIEPEVLAKAAEIKELYDTAVRKLMAQHDIKTEFEVWSTFILKHNTEIRDYSLQEEFGRIWEALRERYQKLCYEEAAGGYKEDIHGSDEKKARATLQEQGRAFKNLGPFIAAMYTVTAQEMQRATELVRQAKIDAGRSAPAMKMTPANMPLMSFPWIFPRELGLIAAGAKERPEGFKAQHSAPLKSQAGKQKPKLGTSAQGGWTKENELFVDGGAVIKKGELLDIFGESSRSGRTQQSGHAAPAKNALEELKGLQLSADENMAKKGGLKPKPSPQMVKSESEKGKDEADPEGLYTDDGPYPPGSYEHPYFSANVIQTNPSKDHSLSTTKSAESNKAPRIIDSTSIVDESTEDNDGRGAEITTKSTEKLVAHATPPSVPSSSRPPSIPPHLRSQLPLPPMANRSRATTSASLMGLSVTQEDENDTDGDDDELVIGVEEEAEVDQRKILGHGRRNPPSVGRDSSVQSVAELVLLNRMERELEESVAGDSRSYESDKETRKSVVDSGPEKELVDIDKPKMTVETGMGDTEDDKKMVRAEDDGDVEVEQKASTPKKKRKGALAMLKKFS</sequence>
<reference evidence="12 13" key="1">
    <citation type="journal article" date="2019" name="Sci. Rep.">
        <title>A multi-omics analysis of the grapevine pathogen Lasiodiplodia theobromae reveals that temperature affects the expression of virulence- and pathogenicity-related genes.</title>
        <authorList>
            <person name="Felix C."/>
            <person name="Meneses R."/>
            <person name="Goncalves M.F.M."/>
            <person name="Tilleman L."/>
            <person name="Duarte A.S."/>
            <person name="Jorrin-Novo J.V."/>
            <person name="Van de Peer Y."/>
            <person name="Deforce D."/>
            <person name="Van Nieuwerburgh F."/>
            <person name="Esteves A.C."/>
            <person name="Alves A."/>
        </authorList>
    </citation>
    <scope>NUCLEOTIDE SEQUENCE [LARGE SCALE GENOMIC DNA]</scope>
    <source>
        <strain evidence="12 13">LA-SOL3</strain>
    </source>
</reference>
<evidence type="ECO:0000256" key="5">
    <source>
        <dbReference type="ARBA" id="ARBA00022695"/>
    </source>
</evidence>
<keyword evidence="4" id="KW-0808">Transferase</keyword>
<feature type="compositionally biased region" description="Polar residues" evidence="9">
    <location>
        <begin position="1338"/>
        <end position="1358"/>
    </location>
</feature>
<evidence type="ECO:0000313" key="13">
    <source>
        <dbReference type="Proteomes" id="UP000325902"/>
    </source>
</evidence>
<gene>
    <name evidence="12" type="primary">rdp1_0</name>
    <name evidence="12" type="ORF">DBV05_g895</name>
</gene>
<comment type="catalytic activity">
    <reaction evidence="8">
        <text>RNA(n) + a ribonucleoside 5'-triphosphate = RNA(n+1) + diphosphate</text>
        <dbReference type="Rhea" id="RHEA:21248"/>
        <dbReference type="Rhea" id="RHEA-COMP:14527"/>
        <dbReference type="Rhea" id="RHEA-COMP:17342"/>
        <dbReference type="ChEBI" id="CHEBI:33019"/>
        <dbReference type="ChEBI" id="CHEBI:61557"/>
        <dbReference type="ChEBI" id="CHEBI:140395"/>
        <dbReference type="EC" id="2.7.7.48"/>
    </reaction>
</comment>
<dbReference type="GO" id="GO:0003723">
    <property type="term" value="F:RNA binding"/>
    <property type="evidence" value="ECO:0007669"/>
    <property type="project" value="UniProtKB-KW"/>
</dbReference>
<feature type="region of interest" description="Disordered" evidence="9">
    <location>
        <begin position="1467"/>
        <end position="1489"/>
    </location>
</feature>
<dbReference type="Pfam" id="PF05183">
    <property type="entry name" value="RdRP"/>
    <property type="match status" value="1"/>
</dbReference>
<dbReference type="Proteomes" id="UP000325902">
    <property type="component" value="Unassembled WGS sequence"/>
</dbReference>
<keyword evidence="5" id="KW-0548">Nucleotidyltransferase</keyword>